<proteinExistence type="predicted"/>
<dbReference type="GO" id="GO:0030288">
    <property type="term" value="C:outer membrane-bounded periplasmic space"/>
    <property type="evidence" value="ECO:0007669"/>
    <property type="project" value="TreeGrafter"/>
</dbReference>
<organism evidence="5 6">
    <name type="scientific">Paenibacillus darwinianus</name>
    <dbReference type="NCBI Taxonomy" id="1380763"/>
    <lineage>
        <taxon>Bacteria</taxon>
        <taxon>Bacillati</taxon>
        <taxon>Bacillota</taxon>
        <taxon>Bacilli</taxon>
        <taxon>Bacillales</taxon>
        <taxon>Paenibacillaceae</taxon>
        <taxon>Paenibacillus</taxon>
    </lineage>
</organism>
<dbReference type="GO" id="GO:0008745">
    <property type="term" value="F:N-acetylmuramoyl-L-alanine amidase activity"/>
    <property type="evidence" value="ECO:0007669"/>
    <property type="project" value="InterPro"/>
</dbReference>
<dbReference type="SMART" id="SM00646">
    <property type="entry name" value="Ami_3"/>
    <property type="match status" value="1"/>
</dbReference>
<dbReference type="SUPFAM" id="SSF53187">
    <property type="entry name" value="Zn-dependent exopeptidases"/>
    <property type="match status" value="1"/>
</dbReference>
<feature type="domain" description="MurNAc-LAA" evidence="4">
    <location>
        <begin position="397"/>
        <end position="504"/>
    </location>
</feature>
<dbReference type="Proteomes" id="UP000053750">
    <property type="component" value="Unassembled WGS sequence"/>
</dbReference>
<feature type="chain" id="PRO_5040943162" evidence="3">
    <location>
        <begin position="25"/>
        <end position="510"/>
    </location>
</feature>
<dbReference type="InterPro" id="IPR002508">
    <property type="entry name" value="MurNAc-LAA_cat"/>
</dbReference>
<evidence type="ECO:0000259" key="4">
    <source>
        <dbReference type="SMART" id="SM00646"/>
    </source>
</evidence>
<dbReference type="Gene3D" id="3.40.630.40">
    <property type="entry name" value="Zn-dependent exopeptidases"/>
    <property type="match status" value="1"/>
</dbReference>
<name>A0A9W5S3W3_9BACL</name>
<dbReference type="OrthoDB" id="9806267at2"/>
<dbReference type="CDD" id="cd02696">
    <property type="entry name" value="MurNAc-LAA"/>
    <property type="match status" value="1"/>
</dbReference>
<dbReference type="Gene3D" id="2.60.40.3500">
    <property type="match status" value="1"/>
</dbReference>
<comment type="caution">
    <text evidence="5">The sequence shown here is derived from an EMBL/GenBank/DDBJ whole genome shotgun (WGS) entry which is preliminary data.</text>
</comment>
<dbReference type="PANTHER" id="PTHR30404">
    <property type="entry name" value="N-ACETYLMURAMOYL-L-ALANINE AMIDASE"/>
    <property type="match status" value="1"/>
</dbReference>
<dbReference type="InterPro" id="IPR050695">
    <property type="entry name" value="N-acetylmuramoyl_amidase_3"/>
</dbReference>
<evidence type="ECO:0000313" key="6">
    <source>
        <dbReference type="Proteomes" id="UP000053750"/>
    </source>
</evidence>
<keyword evidence="3" id="KW-0732">Signal</keyword>
<dbReference type="RefSeq" id="WP_036582422.1">
    <property type="nucleotide sequence ID" value="NZ_KK082199.1"/>
</dbReference>
<dbReference type="SUPFAM" id="SSF55383">
    <property type="entry name" value="Copper amine oxidase, domain N"/>
    <property type="match status" value="1"/>
</dbReference>
<gene>
    <name evidence="5" type="ORF">BG53_07015</name>
</gene>
<evidence type="ECO:0000256" key="2">
    <source>
        <dbReference type="SAM" id="MobiDB-lite"/>
    </source>
</evidence>
<dbReference type="GO" id="GO:0009253">
    <property type="term" value="P:peptidoglycan catabolic process"/>
    <property type="evidence" value="ECO:0007669"/>
    <property type="project" value="InterPro"/>
</dbReference>
<dbReference type="Gene3D" id="3.30.457.10">
    <property type="entry name" value="Copper amine oxidase-like, N-terminal domain"/>
    <property type="match status" value="1"/>
</dbReference>
<keyword evidence="1" id="KW-0378">Hydrolase</keyword>
<keyword evidence="6" id="KW-1185">Reference proteome</keyword>
<reference evidence="5 6" key="1">
    <citation type="submission" date="2014-02" db="EMBL/GenBank/DDBJ databases">
        <title>Genome sequence of Paenibacillus darwinianus reveals adaptive mechanisms for survival in Antarctic soils.</title>
        <authorList>
            <person name="Dsouza M."/>
            <person name="Taylor M.W."/>
            <person name="Turner S.J."/>
            <person name="Aislabie J."/>
        </authorList>
    </citation>
    <scope>NUCLEOTIDE SEQUENCE [LARGE SCALE GENOMIC DNA]</scope>
    <source>
        <strain evidence="5 6">CE1</strain>
    </source>
</reference>
<feature type="signal peptide" evidence="3">
    <location>
        <begin position="1"/>
        <end position="24"/>
    </location>
</feature>
<dbReference type="InterPro" id="IPR036582">
    <property type="entry name" value="Mao_N_sf"/>
</dbReference>
<feature type="region of interest" description="Disordered" evidence="2">
    <location>
        <begin position="145"/>
        <end position="195"/>
    </location>
</feature>
<dbReference type="InterPro" id="IPR012854">
    <property type="entry name" value="Cu_amine_oxidase-like_N"/>
</dbReference>
<accession>A0A9W5S3W3</accession>
<evidence type="ECO:0000256" key="3">
    <source>
        <dbReference type="SAM" id="SignalP"/>
    </source>
</evidence>
<protein>
    <submittedName>
        <fullName evidence="5">N-acetylmuramoyl-L-alanine amidase</fullName>
    </submittedName>
</protein>
<evidence type="ECO:0000313" key="5">
    <source>
        <dbReference type="EMBL" id="EXX91913.1"/>
    </source>
</evidence>
<sequence>MKKFFTLMLLMSFALMLLPGVGQAAPIVPKLYFNGKAVQSEAQPRIVNQFTLVPLRLVAEQLGYDVKWDMKTKQVAINNSDTEILLTVNDSRALVNGSNTKLDAPALADKGTTYVPLRFVGENLGLDVYWDKPTRSVHLFGNMPTGTPAGSDGSPVVPPASGPAAPVDSMPVTNPNEPVSDAAPPVAEPAEPPVESELPGDVLAIVKGFSFDGLGRVTVDYDGQLTPNSPFWSGTKLVIDIPNAALSAELSAELKAQGRSQGEMIVETLALQKVRYSYYSDKPSTVRIVLDLAMTTEYALSDLDGRYNIDVIMSDGAAATPVPGVPAVPVGNGVYKVVIDAGHGGKDPGAPSVTGHWEKQFNLSIALKVQKLLEQEQRIKPYLTRSSDVFIELDDRAKFANNLNADLFVSIHANRYTSNATGTETYYTRPDSKAFAAIMHKNLVKSTGLPDRKVRQASFLVIRKTTMPAVLLEAGYLSNSGDAKALFTESVQNKIAAGIVAGIKEQLGIS</sequence>
<dbReference type="AlphaFoldDB" id="A0A9W5S3W3"/>
<evidence type="ECO:0000256" key="1">
    <source>
        <dbReference type="ARBA" id="ARBA00022801"/>
    </source>
</evidence>
<dbReference type="PANTHER" id="PTHR30404:SF0">
    <property type="entry name" value="N-ACETYLMURAMOYL-L-ALANINE AMIDASE AMIC"/>
    <property type="match status" value="1"/>
</dbReference>
<dbReference type="Pfam" id="PF01520">
    <property type="entry name" value="Amidase_3"/>
    <property type="match status" value="1"/>
</dbReference>
<dbReference type="Pfam" id="PF07833">
    <property type="entry name" value="Cu_amine_oxidN1"/>
    <property type="match status" value="1"/>
</dbReference>
<dbReference type="EMBL" id="JFHU01000020">
    <property type="protein sequence ID" value="EXX91913.1"/>
    <property type="molecule type" value="Genomic_DNA"/>
</dbReference>